<organism evidence="3">
    <name type="scientific">Sesamum radiatum</name>
    <name type="common">Black benniseed</name>
    <dbReference type="NCBI Taxonomy" id="300843"/>
    <lineage>
        <taxon>Eukaryota</taxon>
        <taxon>Viridiplantae</taxon>
        <taxon>Streptophyta</taxon>
        <taxon>Embryophyta</taxon>
        <taxon>Tracheophyta</taxon>
        <taxon>Spermatophyta</taxon>
        <taxon>Magnoliopsida</taxon>
        <taxon>eudicotyledons</taxon>
        <taxon>Gunneridae</taxon>
        <taxon>Pentapetalae</taxon>
        <taxon>asterids</taxon>
        <taxon>lamiids</taxon>
        <taxon>Lamiales</taxon>
        <taxon>Pedaliaceae</taxon>
        <taxon>Sesamum</taxon>
    </lineage>
</organism>
<sequence>MNETDIGTQVSRFLEGYREGNVIKKSLAGPTLMGFLNSQIGVKIVLIFIFVALVMLMIFSMSKEEPLTVGTREQVDERSSTSQPESAELLRSALKED</sequence>
<name>A0AAW2PXE4_SESRA</name>
<comment type="caution">
    <text evidence="3">The sequence shown here is derived from an EMBL/GenBank/DDBJ whole genome shotgun (WGS) entry which is preliminary data.</text>
</comment>
<keyword evidence="2" id="KW-0472">Membrane</keyword>
<gene>
    <name evidence="3" type="ORF">Sradi_3694300</name>
</gene>
<keyword evidence="2" id="KW-0812">Transmembrane</keyword>
<reference evidence="3" key="1">
    <citation type="submission" date="2020-06" db="EMBL/GenBank/DDBJ databases">
        <authorList>
            <person name="Li T."/>
            <person name="Hu X."/>
            <person name="Zhang T."/>
            <person name="Song X."/>
            <person name="Zhang H."/>
            <person name="Dai N."/>
            <person name="Sheng W."/>
            <person name="Hou X."/>
            <person name="Wei L."/>
        </authorList>
    </citation>
    <scope>NUCLEOTIDE SEQUENCE</scope>
    <source>
        <strain evidence="3">G02</strain>
        <tissue evidence="3">Leaf</tissue>
    </source>
</reference>
<dbReference type="EMBL" id="JACGWJ010000016">
    <property type="protein sequence ID" value="KAL0360098.1"/>
    <property type="molecule type" value="Genomic_DNA"/>
</dbReference>
<keyword evidence="2" id="KW-1133">Transmembrane helix</keyword>
<evidence type="ECO:0000256" key="1">
    <source>
        <dbReference type="SAM" id="MobiDB-lite"/>
    </source>
</evidence>
<proteinExistence type="predicted"/>
<evidence type="ECO:0000313" key="3">
    <source>
        <dbReference type="EMBL" id="KAL0360098.1"/>
    </source>
</evidence>
<dbReference type="AlphaFoldDB" id="A0AAW2PXE4"/>
<feature type="transmembrane region" description="Helical" evidence="2">
    <location>
        <begin position="40"/>
        <end position="59"/>
    </location>
</feature>
<feature type="region of interest" description="Disordered" evidence="1">
    <location>
        <begin position="69"/>
        <end position="97"/>
    </location>
</feature>
<protein>
    <submittedName>
        <fullName evidence="3">Protein disulfide-isomerase 5-2</fullName>
    </submittedName>
</protein>
<accession>A0AAW2PXE4</accession>
<reference evidence="3" key="2">
    <citation type="journal article" date="2024" name="Plant">
        <title>Genomic evolution and insights into agronomic trait innovations of Sesamum species.</title>
        <authorList>
            <person name="Miao H."/>
            <person name="Wang L."/>
            <person name="Qu L."/>
            <person name="Liu H."/>
            <person name="Sun Y."/>
            <person name="Le M."/>
            <person name="Wang Q."/>
            <person name="Wei S."/>
            <person name="Zheng Y."/>
            <person name="Lin W."/>
            <person name="Duan Y."/>
            <person name="Cao H."/>
            <person name="Xiong S."/>
            <person name="Wang X."/>
            <person name="Wei L."/>
            <person name="Li C."/>
            <person name="Ma Q."/>
            <person name="Ju M."/>
            <person name="Zhao R."/>
            <person name="Li G."/>
            <person name="Mu C."/>
            <person name="Tian Q."/>
            <person name="Mei H."/>
            <person name="Zhang T."/>
            <person name="Gao T."/>
            <person name="Zhang H."/>
        </authorList>
    </citation>
    <scope>NUCLEOTIDE SEQUENCE</scope>
    <source>
        <strain evidence="3">G02</strain>
    </source>
</reference>
<evidence type="ECO:0000256" key="2">
    <source>
        <dbReference type="SAM" id="Phobius"/>
    </source>
</evidence>